<dbReference type="NCBIfam" id="NF000955">
    <property type="entry name" value="PRK00099.1-1"/>
    <property type="match status" value="1"/>
</dbReference>
<dbReference type="PATRIC" id="fig|1429043.3.peg.308"/>
<comment type="caution">
    <text evidence="7">The sequence shown here is derived from an EMBL/GenBank/DDBJ whole genome shotgun (WGS) entry which is preliminary data.</text>
</comment>
<dbReference type="PANTHER" id="PTHR11560">
    <property type="entry name" value="39S RIBOSOMAL PROTEIN L10, MITOCHONDRIAL"/>
    <property type="match status" value="1"/>
</dbReference>
<dbReference type="CDD" id="cd05797">
    <property type="entry name" value="Ribosomal_L10"/>
    <property type="match status" value="1"/>
</dbReference>
<gene>
    <name evidence="6" type="primary">rplJ</name>
    <name evidence="7" type="ORF">X474_01475</name>
</gene>
<evidence type="ECO:0000313" key="7">
    <source>
        <dbReference type="EMBL" id="KIX15944.1"/>
    </source>
</evidence>
<dbReference type="GO" id="GO:0070180">
    <property type="term" value="F:large ribosomal subunit rRNA binding"/>
    <property type="evidence" value="ECO:0007669"/>
    <property type="project" value="UniProtKB-UniRule"/>
</dbReference>
<evidence type="ECO:0000313" key="8">
    <source>
        <dbReference type="Proteomes" id="UP000032233"/>
    </source>
</evidence>
<comment type="similarity">
    <text evidence="2 6">Belongs to the universal ribosomal protein uL10 family.</text>
</comment>
<dbReference type="OrthoDB" id="3186107at2"/>
<evidence type="ECO:0000256" key="3">
    <source>
        <dbReference type="ARBA" id="ARBA00022980"/>
    </source>
</evidence>
<dbReference type="AlphaFoldDB" id="A0A0D2JCS3"/>
<dbReference type="RefSeq" id="WP_044346224.1">
    <property type="nucleotide sequence ID" value="NZ_AZAC01000001.1"/>
</dbReference>
<dbReference type="InterPro" id="IPR043141">
    <property type="entry name" value="Ribosomal_uL10-like_sf"/>
</dbReference>
<comment type="function">
    <text evidence="1 6">Forms part of the ribosomal stalk, playing a central role in the interaction of the ribosome with GTP-bound translation factors.</text>
</comment>
<keyword evidence="3 6" id="KW-0689">Ribosomal protein</keyword>
<evidence type="ECO:0000256" key="4">
    <source>
        <dbReference type="ARBA" id="ARBA00023274"/>
    </source>
</evidence>
<dbReference type="FunCoup" id="A0A0D2JCS3">
    <property type="interactions" value="603"/>
</dbReference>
<proteinExistence type="inferred from homology"/>
<keyword evidence="6" id="KW-0699">rRNA-binding</keyword>
<dbReference type="GO" id="GO:0005840">
    <property type="term" value="C:ribosome"/>
    <property type="evidence" value="ECO:0007669"/>
    <property type="project" value="UniProtKB-KW"/>
</dbReference>
<dbReference type="STRING" id="1429043.X474_01475"/>
<dbReference type="Gene3D" id="3.30.70.1730">
    <property type="match status" value="1"/>
</dbReference>
<evidence type="ECO:0000256" key="1">
    <source>
        <dbReference type="ARBA" id="ARBA00002633"/>
    </source>
</evidence>
<dbReference type="GO" id="GO:1990904">
    <property type="term" value="C:ribonucleoprotein complex"/>
    <property type="evidence" value="ECO:0007669"/>
    <property type="project" value="UniProtKB-KW"/>
</dbReference>
<keyword evidence="8" id="KW-1185">Reference proteome</keyword>
<dbReference type="EMBL" id="AZAC01000001">
    <property type="protein sequence ID" value="KIX15944.1"/>
    <property type="molecule type" value="Genomic_DNA"/>
</dbReference>
<evidence type="ECO:0000256" key="5">
    <source>
        <dbReference type="ARBA" id="ARBA00035202"/>
    </source>
</evidence>
<keyword evidence="4 6" id="KW-0687">Ribonucleoprotein</keyword>
<comment type="subunit">
    <text evidence="6">Part of the ribosomal stalk of the 50S ribosomal subunit. The N-terminus interacts with L11 and the large rRNA to form the base of the stalk. The C-terminus forms an elongated spine to which L12 dimers bind in a sequential fashion forming a multimeric L10(L12)X complex.</text>
</comment>
<dbReference type="SUPFAM" id="SSF160369">
    <property type="entry name" value="Ribosomal protein L10-like"/>
    <property type="match status" value="1"/>
</dbReference>
<sequence>MKRSEKEAVVQQTSDRLSRAKAVILADYSGLKVEQMTELRQQLTAKGLDFVVIKNRLFKRALDEPGLEAMGDQLTGPNGFGFAYEEPVDLAKILVDFAKDNPKLEVKGGVLEGKPVMASQVEALAKLPSRDVLLAMLLGAMNGVARNFVSVLAANPRGLVTALQAIADQKGQEAA</sequence>
<dbReference type="InterPro" id="IPR022973">
    <property type="entry name" value="Ribosomal_uL10_bac"/>
</dbReference>
<evidence type="ECO:0000256" key="6">
    <source>
        <dbReference type="HAMAP-Rule" id="MF_00362"/>
    </source>
</evidence>
<dbReference type="Proteomes" id="UP000032233">
    <property type="component" value="Unassembled WGS sequence"/>
</dbReference>
<dbReference type="Pfam" id="PF00466">
    <property type="entry name" value="Ribosomal_L10"/>
    <property type="match status" value="1"/>
</dbReference>
<organism evidence="7 8">
    <name type="scientific">Dethiosulfatarculus sandiegensis</name>
    <dbReference type="NCBI Taxonomy" id="1429043"/>
    <lineage>
        <taxon>Bacteria</taxon>
        <taxon>Pseudomonadati</taxon>
        <taxon>Thermodesulfobacteriota</taxon>
        <taxon>Desulfarculia</taxon>
        <taxon>Desulfarculales</taxon>
        <taxon>Desulfarculaceae</taxon>
        <taxon>Dethiosulfatarculus</taxon>
    </lineage>
</organism>
<keyword evidence="6" id="KW-0694">RNA-binding</keyword>
<name>A0A0D2JCS3_9BACT</name>
<dbReference type="InParanoid" id="A0A0D2JCS3"/>
<protein>
    <recommendedName>
        <fullName evidence="5 6">Large ribosomal subunit protein uL10</fullName>
    </recommendedName>
</protein>
<accession>A0A0D2JCS3</accession>
<dbReference type="GO" id="GO:0006412">
    <property type="term" value="P:translation"/>
    <property type="evidence" value="ECO:0007669"/>
    <property type="project" value="UniProtKB-UniRule"/>
</dbReference>
<dbReference type="Gene3D" id="6.10.250.290">
    <property type="match status" value="1"/>
</dbReference>
<reference evidence="7 8" key="1">
    <citation type="submission" date="2013-11" db="EMBL/GenBank/DDBJ databases">
        <title>Metagenomic analysis of a methanogenic consortium involved in long chain n-alkane degradation.</title>
        <authorList>
            <person name="Davidova I.A."/>
            <person name="Callaghan A.V."/>
            <person name="Wawrik B."/>
            <person name="Pruitt S."/>
            <person name="Marks C."/>
            <person name="Duncan K.E."/>
            <person name="Suflita J.M."/>
        </authorList>
    </citation>
    <scope>NUCLEOTIDE SEQUENCE [LARGE SCALE GENOMIC DNA]</scope>
    <source>
        <strain evidence="7 8">SPR</strain>
    </source>
</reference>
<dbReference type="InterPro" id="IPR001790">
    <property type="entry name" value="Ribosomal_uL10"/>
</dbReference>
<evidence type="ECO:0000256" key="2">
    <source>
        <dbReference type="ARBA" id="ARBA00008889"/>
    </source>
</evidence>
<dbReference type="InterPro" id="IPR047865">
    <property type="entry name" value="Ribosomal_uL10_bac_type"/>
</dbReference>
<dbReference type="HAMAP" id="MF_00362">
    <property type="entry name" value="Ribosomal_uL10"/>
    <property type="match status" value="1"/>
</dbReference>